<dbReference type="EnsemblMetazoa" id="GAUT021436-RA">
    <property type="protein sequence ID" value="GAUT021436-PA"/>
    <property type="gene ID" value="GAUT021436"/>
</dbReference>
<keyword evidence="2" id="KW-0449">Lipoprotein</keyword>
<keyword evidence="2" id="KW-0564">Palmitate</keyword>
<organism evidence="3 4">
    <name type="scientific">Glossina austeni</name>
    <name type="common">Savannah tsetse fly</name>
    <dbReference type="NCBI Taxonomy" id="7395"/>
    <lineage>
        <taxon>Eukaryota</taxon>
        <taxon>Metazoa</taxon>
        <taxon>Ecdysozoa</taxon>
        <taxon>Arthropoda</taxon>
        <taxon>Hexapoda</taxon>
        <taxon>Insecta</taxon>
        <taxon>Pterygota</taxon>
        <taxon>Neoptera</taxon>
        <taxon>Endopterygota</taxon>
        <taxon>Diptera</taxon>
        <taxon>Brachycera</taxon>
        <taxon>Muscomorpha</taxon>
        <taxon>Hippoboscoidea</taxon>
        <taxon>Glossinidae</taxon>
        <taxon>Glossina</taxon>
    </lineage>
</organism>
<name>A0A1A9V049_GLOAU</name>
<comment type="function">
    <text evidence="2">May mediate accelerated ATP-independent bidirectional transbilayer migration of phospholipids upon binding calcium ions that results in a loss of phospholipid asymmetry in the plasma membrane.</text>
</comment>
<evidence type="ECO:0000313" key="4">
    <source>
        <dbReference type="Proteomes" id="UP000078200"/>
    </source>
</evidence>
<keyword evidence="2" id="KW-0106">Calcium</keyword>
<accession>A0A1A9V049</accession>
<comment type="similarity">
    <text evidence="1 2">Belongs to the phospholipid scramblase family.</text>
</comment>
<sequence>MHALKNRFPYNCCPQRNEYFSINNENELNMLQNDAIRNLYQDTGADMSQRTFKESNVLEDPVNITFQPRAQRLPLPVTRVESNIGTTTYVPMTGYDFLKDLPSVHIEQTFEFNDSLTAISPESRFIVRSPLGEALYAVTESSLQTNFLMCGSWCPFQLHVIDKTYQEALLLRKSFALSSLCCLSKQLEVWVPPGHLLGRVVQSPISLKPQYFIEDGSTGIDSKLTAKEKALILGSAFLLVS</sequence>
<dbReference type="PANTHER" id="PTHR23248">
    <property type="entry name" value="PHOSPHOLIPID SCRAMBLASE-RELATED"/>
    <property type="match status" value="1"/>
</dbReference>
<proteinExistence type="inferred from homology"/>
<protein>
    <recommendedName>
        <fullName evidence="2">Phospholipid scramblase</fullName>
    </recommendedName>
</protein>
<dbReference type="GO" id="GO:0005886">
    <property type="term" value="C:plasma membrane"/>
    <property type="evidence" value="ECO:0007669"/>
    <property type="project" value="TreeGrafter"/>
</dbReference>
<reference evidence="3" key="1">
    <citation type="submission" date="2020-05" db="UniProtKB">
        <authorList>
            <consortium name="EnsemblMetazoa"/>
        </authorList>
    </citation>
    <scope>IDENTIFICATION</scope>
    <source>
        <strain evidence="3">TTRI</strain>
    </source>
</reference>
<dbReference type="InterPro" id="IPR005552">
    <property type="entry name" value="Scramblase"/>
</dbReference>
<comment type="cofactor">
    <cofactor evidence="2">
        <name>Ca(2+)</name>
        <dbReference type="ChEBI" id="CHEBI:29108"/>
    </cofactor>
</comment>
<evidence type="ECO:0000313" key="3">
    <source>
        <dbReference type="EnsemblMetazoa" id="GAUT021436-PA"/>
    </source>
</evidence>
<keyword evidence="4" id="KW-1185">Reference proteome</keyword>
<dbReference type="PANTHER" id="PTHR23248:SF4">
    <property type="entry name" value="PHOSPHOLIPID SCRAMBLASE"/>
    <property type="match status" value="1"/>
</dbReference>
<dbReference type="AlphaFoldDB" id="A0A1A9V049"/>
<dbReference type="GO" id="GO:0017128">
    <property type="term" value="F:phospholipid scramblase activity"/>
    <property type="evidence" value="ECO:0007669"/>
    <property type="project" value="InterPro"/>
</dbReference>
<dbReference type="Pfam" id="PF03803">
    <property type="entry name" value="Scramblase"/>
    <property type="match status" value="1"/>
</dbReference>
<dbReference type="VEuPathDB" id="VectorBase:GAUT021436"/>
<evidence type="ECO:0000256" key="2">
    <source>
        <dbReference type="RuleBase" id="RU363116"/>
    </source>
</evidence>
<evidence type="ECO:0000256" key="1">
    <source>
        <dbReference type="ARBA" id="ARBA00005350"/>
    </source>
</evidence>
<dbReference type="Proteomes" id="UP000078200">
    <property type="component" value="Unassembled WGS sequence"/>
</dbReference>